<sequence length="371" mass="41504">MYDLAWKYNKESHRLAEAVTKDYEAMIVAYIAFYNTISDVPHEIQKASDAIKAKDPEGWKTGAKVLTELQNNSNFRDVALITTTGGMLTTLKDAEAAVMKQYTYVFEIKKWYDKKASGKDAVKATDLDVFKAAQTHIKNCQNIIDSILKIKSDDRDVTAFVKATGTLWSNIKKGSAQEKAANDLVALIKREIGRAKKKKKNELPMGYLDTLAALLPDCMKIPKLISDVYKADAGLKADAKGAQGAYDQMGAAVATGMKKMSTLLGVVRKPRWNIQGLAREFDDLKKTSAAEMLKHMKALERDWVTDKKNFETLRSRFASAGSFNIALEAKFHDHPKRSPLKNAIFEYNENFVMGSPSVNNWTGTEMRAHEK</sequence>
<reference evidence="1 2" key="1">
    <citation type="journal article" date="2018" name="Syst. Appl. Microbiol.">
        <title>Ereboglobus luteus gen. nov. sp. nov. from cockroach guts, and new insights into the oxygen relationship of the genera Opitutus and Didymococcus (Verrucomicrobia: Opitutaceae).</title>
        <authorList>
            <person name="Tegtmeier D."/>
            <person name="Belitz A."/>
            <person name="Radek R."/>
            <person name="Heimerl T."/>
            <person name="Brune A."/>
        </authorList>
    </citation>
    <scope>NUCLEOTIDE SEQUENCE [LARGE SCALE GENOMIC DNA]</scope>
    <source>
        <strain evidence="1 2">Ho45</strain>
    </source>
</reference>
<proteinExistence type="predicted"/>
<evidence type="ECO:0000313" key="1">
    <source>
        <dbReference type="EMBL" id="AWI10046.1"/>
    </source>
</evidence>
<gene>
    <name evidence="1" type="ORF">CKA38_12980</name>
</gene>
<dbReference type="Proteomes" id="UP000244896">
    <property type="component" value="Chromosome"/>
</dbReference>
<protein>
    <submittedName>
        <fullName evidence="1">Uncharacterized protein</fullName>
    </submittedName>
</protein>
<accession>A0A2U8E5E2</accession>
<organism evidence="1 2">
    <name type="scientific">Ereboglobus luteus</name>
    <dbReference type="NCBI Taxonomy" id="1796921"/>
    <lineage>
        <taxon>Bacteria</taxon>
        <taxon>Pseudomonadati</taxon>
        <taxon>Verrucomicrobiota</taxon>
        <taxon>Opitutia</taxon>
        <taxon>Opitutales</taxon>
        <taxon>Opitutaceae</taxon>
        <taxon>Ereboglobus</taxon>
    </lineage>
</organism>
<dbReference type="AlphaFoldDB" id="A0A2U8E5E2"/>
<dbReference type="EMBL" id="CP023004">
    <property type="protein sequence ID" value="AWI10046.1"/>
    <property type="molecule type" value="Genomic_DNA"/>
</dbReference>
<evidence type="ECO:0000313" key="2">
    <source>
        <dbReference type="Proteomes" id="UP000244896"/>
    </source>
</evidence>
<dbReference type="KEGG" id="elut:CKA38_12980"/>
<name>A0A2U8E5E2_9BACT</name>
<keyword evidence="2" id="KW-1185">Reference proteome</keyword>